<protein>
    <submittedName>
        <fullName evidence="3">Uncharacterized protein LOC106155567</fullName>
    </submittedName>
</protein>
<evidence type="ECO:0000313" key="4">
    <source>
        <dbReference type="Proteomes" id="UP001152797"/>
    </source>
</evidence>
<reference evidence="1" key="1">
    <citation type="submission" date="2022-10" db="EMBL/GenBank/DDBJ databases">
        <authorList>
            <person name="Chen Y."/>
            <person name="Dougan E. K."/>
            <person name="Chan C."/>
            <person name="Rhodes N."/>
            <person name="Thang M."/>
        </authorList>
    </citation>
    <scope>NUCLEOTIDE SEQUENCE</scope>
</reference>
<reference evidence="2" key="2">
    <citation type="submission" date="2024-04" db="EMBL/GenBank/DDBJ databases">
        <authorList>
            <person name="Chen Y."/>
            <person name="Shah S."/>
            <person name="Dougan E. K."/>
            <person name="Thang M."/>
            <person name="Chan C."/>
        </authorList>
    </citation>
    <scope>NUCLEOTIDE SEQUENCE [LARGE SCALE GENOMIC DNA]</scope>
</reference>
<accession>A0A9P1D4G9</accession>
<dbReference type="AlphaFoldDB" id="A0A9P1D4G9"/>
<evidence type="ECO:0000313" key="3">
    <source>
        <dbReference type="EMBL" id="CAL4789113.1"/>
    </source>
</evidence>
<organism evidence="1">
    <name type="scientific">Cladocopium goreaui</name>
    <dbReference type="NCBI Taxonomy" id="2562237"/>
    <lineage>
        <taxon>Eukaryota</taxon>
        <taxon>Sar</taxon>
        <taxon>Alveolata</taxon>
        <taxon>Dinophyceae</taxon>
        <taxon>Suessiales</taxon>
        <taxon>Symbiodiniaceae</taxon>
        <taxon>Cladocopium</taxon>
    </lineage>
</organism>
<dbReference type="EMBL" id="CAMXCT020003001">
    <property type="protein sequence ID" value="CAL1155176.1"/>
    <property type="molecule type" value="Genomic_DNA"/>
</dbReference>
<evidence type="ECO:0000313" key="1">
    <source>
        <dbReference type="EMBL" id="CAI4001801.1"/>
    </source>
</evidence>
<gene>
    <name evidence="1" type="ORF">C1SCF055_LOCUS27809</name>
</gene>
<comment type="caution">
    <text evidence="1">The sequence shown here is derived from an EMBL/GenBank/DDBJ whole genome shotgun (WGS) entry which is preliminary data.</text>
</comment>
<sequence length="403" mass="44826">MGCAAGSSKPEVQVTKVNLCTPVVRFRDSIETDDGDWMPDSGPVFRKTTGRDLKWRNSEASDAQNLSAFSLPAGRHSLKALALCSNVVLVPPHVAFAVDWEVGKPHGQIQLPANFNGIVPIAPATPEFFSYYGAILTSQFSTDMVTLKAEHELIEFEYSPNYKEKWVLNPELGPGALGLERHEFAHLECPLDEDSGILLLAKLEGKELQMTGFRIPAYHTIYLAPKVIHSNDHLRNRWRTMLTSFTEREIEQGLDAIDHVLLKKKQADDTLVPADLSFLDAHVMAEYGARASCVFQKASISTKKVEMLSSVEEEAQRRLSVDSLELTERRKLDCAPVENLFFPNVVPTTHATAMMMDPPTVLTPLKPRRKSMEDTLGDAAYKKVLSKLGHRASEAAVQRTSRT</sequence>
<dbReference type="EMBL" id="CAMXCT030003001">
    <property type="protein sequence ID" value="CAL4789113.1"/>
    <property type="molecule type" value="Genomic_DNA"/>
</dbReference>
<dbReference type="OrthoDB" id="3973241at2759"/>
<dbReference type="EMBL" id="CAMXCT010003001">
    <property type="protein sequence ID" value="CAI4001801.1"/>
    <property type="molecule type" value="Genomic_DNA"/>
</dbReference>
<keyword evidence="4" id="KW-1185">Reference proteome</keyword>
<proteinExistence type="predicted"/>
<name>A0A9P1D4G9_9DINO</name>
<dbReference type="Proteomes" id="UP001152797">
    <property type="component" value="Unassembled WGS sequence"/>
</dbReference>
<evidence type="ECO:0000313" key="2">
    <source>
        <dbReference type="EMBL" id="CAL1155176.1"/>
    </source>
</evidence>